<dbReference type="EMBL" id="KZ613743">
    <property type="protein sequence ID" value="PMD66666.1"/>
    <property type="molecule type" value="Genomic_DNA"/>
</dbReference>
<name>A0A2J6TUH8_9HELO</name>
<dbReference type="InParanoid" id="A0A2J6TUH8"/>
<sequence>MEFAAYLRLPITSNLQHPLSKPQTIMATPNPKLTEELSSLTDEATEAVADLSSPSTPAHISAPQTPRWLSLASYESMPKQWKWESELEAEVEDALVFSDDDSEGQSASGEEHGVGESLEEWGPESVEIDPLERTTSRILAVLRCYLYNLEHGMLITGSKVDERIEAALKILLGKGQVGANCRTQKPQGPDMRESWEISDEERVVLEIDSYGKELSGVKEGVPGDVEGAVREILQWARKKGTANGREGMTSSQGSLGMIEC</sequence>
<reference evidence="2 3" key="1">
    <citation type="submission" date="2016-04" db="EMBL/GenBank/DDBJ databases">
        <title>A degradative enzymes factory behind the ericoid mycorrhizal symbiosis.</title>
        <authorList>
            <consortium name="DOE Joint Genome Institute"/>
            <person name="Martino E."/>
            <person name="Morin E."/>
            <person name="Grelet G."/>
            <person name="Kuo A."/>
            <person name="Kohler A."/>
            <person name="Daghino S."/>
            <person name="Barry K."/>
            <person name="Choi C."/>
            <person name="Cichocki N."/>
            <person name="Clum A."/>
            <person name="Copeland A."/>
            <person name="Hainaut M."/>
            <person name="Haridas S."/>
            <person name="Labutti K."/>
            <person name="Lindquist E."/>
            <person name="Lipzen A."/>
            <person name="Khouja H.-R."/>
            <person name="Murat C."/>
            <person name="Ohm R."/>
            <person name="Olson A."/>
            <person name="Spatafora J."/>
            <person name="Veneault-Fourrey C."/>
            <person name="Henrissat B."/>
            <person name="Grigoriev I."/>
            <person name="Martin F."/>
            <person name="Perotto S."/>
        </authorList>
    </citation>
    <scope>NUCLEOTIDE SEQUENCE [LARGE SCALE GENOMIC DNA]</scope>
    <source>
        <strain evidence="2 3">E</strain>
    </source>
</reference>
<dbReference type="GeneID" id="36596034"/>
<dbReference type="OrthoDB" id="3509817at2759"/>
<proteinExistence type="predicted"/>
<protein>
    <submittedName>
        <fullName evidence="2">Uncharacterized protein</fullName>
    </submittedName>
</protein>
<dbReference type="AlphaFoldDB" id="A0A2J6TUH8"/>
<keyword evidence="3" id="KW-1185">Reference proteome</keyword>
<evidence type="ECO:0000313" key="2">
    <source>
        <dbReference type="EMBL" id="PMD66666.1"/>
    </source>
</evidence>
<accession>A0A2J6TUH8</accession>
<evidence type="ECO:0000313" key="3">
    <source>
        <dbReference type="Proteomes" id="UP000235371"/>
    </source>
</evidence>
<feature type="region of interest" description="Disordered" evidence="1">
    <location>
        <begin position="99"/>
        <end position="122"/>
    </location>
</feature>
<dbReference type="Proteomes" id="UP000235371">
    <property type="component" value="Unassembled WGS sequence"/>
</dbReference>
<dbReference type="RefSeq" id="XP_024743570.1">
    <property type="nucleotide sequence ID" value="XM_024887958.1"/>
</dbReference>
<evidence type="ECO:0000256" key="1">
    <source>
        <dbReference type="SAM" id="MobiDB-lite"/>
    </source>
</evidence>
<gene>
    <name evidence="2" type="ORF">K444DRAFT_698715</name>
</gene>
<organism evidence="2 3">
    <name type="scientific">Hyaloscypha bicolor E</name>
    <dbReference type="NCBI Taxonomy" id="1095630"/>
    <lineage>
        <taxon>Eukaryota</taxon>
        <taxon>Fungi</taxon>
        <taxon>Dikarya</taxon>
        <taxon>Ascomycota</taxon>
        <taxon>Pezizomycotina</taxon>
        <taxon>Leotiomycetes</taxon>
        <taxon>Helotiales</taxon>
        <taxon>Hyaloscyphaceae</taxon>
        <taxon>Hyaloscypha</taxon>
        <taxon>Hyaloscypha bicolor</taxon>
    </lineage>
</organism>